<dbReference type="EMBL" id="CADCVT010000356">
    <property type="protein sequence ID" value="CAA9525961.1"/>
    <property type="molecule type" value="Genomic_DNA"/>
</dbReference>
<feature type="transmembrane region" description="Helical" evidence="7">
    <location>
        <begin position="374"/>
        <end position="395"/>
    </location>
</feature>
<evidence type="ECO:0000256" key="3">
    <source>
        <dbReference type="ARBA" id="ARBA00022475"/>
    </source>
</evidence>
<feature type="transmembrane region" description="Helical" evidence="7">
    <location>
        <begin position="173"/>
        <end position="194"/>
    </location>
</feature>
<evidence type="ECO:0000256" key="2">
    <source>
        <dbReference type="ARBA" id="ARBA00022448"/>
    </source>
</evidence>
<evidence type="ECO:0000313" key="8">
    <source>
        <dbReference type="EMBL" id="CAA9525961.1"/>
    </source>
</evidence>
<comment type="subcellular location">
    <subcellularLocation>
        <location evidence="1">Cell membrane</location>
        <topology evidence="1">Multi-pass membrane protein</topology>
    </subcellularLocation>
</comment>
<keyword evidence="2" id="KW-0813">Transport</keyword>
<keyword evidence="5 7" id="KW-1133">Transmembrane helix</keyword>
<dbReference type="PANTHER" id="PTHR23513:SF11">
    <property type="entry name" value="STAPHYLOFERRIN A TRANSPORTER"/>
    <property type="match status" value="1"/>
</dbReference>
<proteinExistence type="predicted"/>
<dbReference type="GO" id="GO:0005886">
    <property type="term" value="C:plasma membrane"/>
    <property type="evidence" value="ECO:0007669"/>
    <property type="project" value="UniProtKB-SubCell"/>
</dbReference>
<dbReference type="Pfam" id="PF05977">
    <property type="entry name" value="MFS_3"/>
    <property type="match status" value="1"/>
</dbReference>
<dbReference type="InterPro" id="IPR022324">
    <property type="entry name" value="Bacilysin_exporter_BacE_put"/>
</dbReference>
<dbReference type="AlphaFoldDB" id="A0A6J4TK40"/>
<dbReference type="InterPro" id="IPR010290">
    <property type="entry name" value="TM_effector"/>
</dbReference>
<name>A0A6J4TK40_9ACTN</name>
<feature type="transmembrane region" description="Helical" evidence="7">
    <location>
        <begin position="351"/>
        <end position="368"/>
    </location>
</feature>
<accession>A0A6J4TK40</accession>
<organism evidence="8">
    <name type="scientific">uncultured Solirubrobacteraceae bacterium</name>
    <dbReference type="NCBI Taxonomy" id="1162706"/>
    <lineage>
        <taxon>Bacteria</taxon>
        <taxon>Bacillati</taxon>
        <taxon>Actinomycetota</taxon>
        <taxon>Thermoleophilia</taxon>
        <taxon>Solirubrobacterales</taxon>
        <taxon>Solirubrobacteraceae</taxon>
        <taxon>environmental samples</taxon>
    </lineage>
</organism>
<evidence type="ECO:0008006" key="9">
    <source>
        <dbReference type="Google" id="ProtNLM"/>
    </source>
</evidence>
<keyword evidence="3" id="KW-1003">Cell membrane</keyword>
<sequence length="413" mass="42775">MRALPDNLAVLRLRDFRLLLGAQGISVFGDRMVSVALAFAVIEIGGSPSEVGLVLAAATLPLVGSVLIGGVVGDRVSRRGLMVTADLVRVATQAAMAVLLLAGVAEVWSLALLGGLTGVATGFFNPASTAVLPEVVLDAEKLQQANALRSTVASASEIGGPVAAGVLVASVGAGYAIAVDAATFAVSAACLALLRPTVRPVREPSTFVDDLRGGWVAFRSRRWLWSTLVYFAFGNMLWAAWTGLGPIVAERDLGGAAVWGLVMSGFGVGALAGSIAATRIDPDRPLVVVAAIEGFFMVPIAFLAAGAPVALLVFATFVSGAAMMIGMSVWSSALQRHVPGESLSRVSSYDWFASYLFYPLGLAIWGPIADVLGLSTTLWLAFGLVLATIAALLALPDVWRLRRMPQATAAESG</sequence>
<protein>
    <recommendedName>
        <fullName evidence="9">Major facilitator superfamily (MFS) profile domain-containing protein</fullName>
    </recommendedName>
</protein>
<evidence type="ECO:0000256" key="6">
    <source>
        <dbReference type="ARBA" id="ARBA00023136"/>
    </source>
</evidence>
<dbReference type="Gene3D" id="1.20.1250.20">
    <property type="entry name" value="MFS general substrate transporter like domains"/>
    <property type="match status" value="1"/>
</dbReference>
<feature type="transmembrane region" description="Helical" evidence="7">
    <location>
        <begin position="223"/>
        <end position="244"/>
    </location>
</feature>
<evidence type="ECO:0000256" key="1">
    <source>
        <dbReference type="ARBA" id="ARBA00004651"/>
    </source>
</evidence>
<feature type="transmembrane region" description="Helical" evidence="7">
    <location>
        <begin position="94"/>
        <end position="116"/>
    </location>
</feature>
<feature type="transmembrane region" description="Helical" evidence="7">
    <location>
        <begin position="20"/>
        <end position="42"/>
    </location>
</feature>
<dbReference type="InterPro" id="IPR036259">
    <property type="entry name" value="MFS_trans_sf"/>
</dbReference>
<feature type="transmembrane region" description="Helical" evidence="7">
    <location>
        <begin position="54"/>
        <end position="73"/>
    </location>
</feature>
<dbReference type="CDD" id="cd06173">
    <property type="entry name" value="MFS_MefA_like"/>
    <property type="match status" value="1"/>
</dbReference>
<feature type="transmembrane region" description="Helical" evidence="7">
    <location>
        <begin position="256"/>
        <end position="278"/>
    </location>
</feature>
<keyword evidence="4 7" id="KW-0812">Transmembrane</keyword>
<dbReference type="PANTHER" id="PTHR23513">
    <property type="entry name" value="INTEGRAL MEMBRANE EFFLUX PROTEIN-RELATED"/>
    <property type="match status" value="1"/>
</dbReference>
<dbReference type="PRINTS" id="PR01988">
    <property type="entry name" value="EXPORTERBACE"/>
</dbReference>
<keyword evidence="6 7" id="KW-0472">Membrane</keyword>
<evidence type="ECO:0000256" key="7">
    <source>
        <dbReference type="SAM" id="Phobius"/>
    </source>
</evidence>
<gene>
    <name evidence="8" type="ORF">AVDCRST_MAG85-3235</name>
</gene>
<evidence type="ECO:0000256" key="5">
    <source>
        <dbReference type="ARBA" id="ARBA00022989"/>
    </source>
</evidence>
<reference evidence="8" key="1">
    <citation type="submission" date="2020-02" db="EMBL/GenBank/DDBJ databases">
        <authorList>
            <person name="Meier V. D."/>
        </authorList>
    </citation>
    <scope>NUCLEOTIDE SEQUENCE</scope>
    <source>
        <strain evidence="8">AVDCRST_MAG85</strain>
    </source>
</reference>
<dbReference type="SUPFAM" id="SSF103473">
    <property type="entry name" value="MFS general substrate transporter"/>
    <property type="match status" value="1"/>
</dbReference>
<feature type="transmembrane region" description="Helical" evidence="7">
    <location>
        <begin position="311"/>
        <end position="330"/>
    </location>
</feature>
<evidence type="ECO:0000256" key="4">
    <source>
        <dbReference type="ARBA" id="ARBA00022692"/>
    </source>
</evidence>
<feature type="transmembrane region" description="Helical" evidence="7">
    <location>
        <begin position="285"/>
        <end position="305"/>
    </location>
</feature>